<dbReference type="Proteomes" id="UP000184112">
    <property type="component" value="Unassembled WGS sequence"/>
</dbReference>
<feature type="domain" description="Tyr recombinase" evidence="4">
    <location>
        <begin position="407"/>
        <end position="476"/>
    </location>
</feature>
<dbReference type="RefSeq" id="WP_073410659.1">
    <property type="nucleotide sequence ID" value="NZ_FQWH01000011.1"/>
</dbReference>
<dbReference type="SUPFAM" id="SSF56349">
    <property type="entry name" value="DNA breaking-rejoining enzymes"/>
    <property type="match status" value="1"/>
</dbReference>
<evidence type="ECO:0000313" key="6">
    <source>
        <dbReference type="EMBL" id="SHH50852.1"/>
    </source>
</evidence>
<dbReference type="InterPro" id="IPR013762">
    <property type="entry name" value="Integrase-like_cat_sf"/>
</dbReference>
<comment type="similarity">
    <text evidence="1">Belongs to the 'phage' integrase family.</text>
</comment>
<evidence type="ECO:0000259" key="4">
    <source>
        <dbReference type="Pfam" id="PF00589"/>
    </source>
</evidence>
<evidence type="ECO:0000256" key="3">
    <source>
        <dbReference type="ARBA" id="ARBA00023172"/>
    </source>
</evidence>
<feature type="domain" description="Phage integrase SAM-like" evidence="5">
    <location>
        <begin position="92"/>
        <end position="180"/>
    </location>
</feature>
<dbReference type="Pfam" id="PF13102">
    <property type="entry name" value="Phage_int_SAM_5"/>
    <property type="match status" value="1"/>
</dbReference>
<dbReference type="EMBL" id="FQWH01000011">
    <property type="protein sequence ID" value="SHH50852.1"/>
    <property type="molecule type" value="Genomic_DNA"/>
</dbReference>
<dbReference type="Gene3D" id="1.10.443.10">
    <property type="entry name" value="Intergrase catalytic core"/>
    <property type="match status" value="2"/>
</dbReference>
<dbReference type="InterPro" id="IPR025269">
    <property type="entry name" value="SAM-like_dom"/>
</dbReference>
<dbReference type="InterPro" id="IPR011010">
    <property type="entry name" value="DNA_brk_join_enz"/>
</dbReference>
<proteinExistence type="inferred from homology"/>
<keyword evidence="3" id="KW-0233">DNA recombination</keyword>
<dbReference type="AlphaFoldDB" id="A0A1M5TJA1"/>
<dbReference type="InterPro" id="IPR050090">
    <property type="entry name" value="Tyrosine_recombinase_XerCD"/>
</dbReference>
<keyword evidence="2" id="KW-0238">DNA-binding</keyword>
<dbReference type="GO" id="GO:0006310">
    <property type="term" value="P:DNA recombination"/>
    <property type="evidence" value="ECO:0007669"/>
    <property type="project" value="UniProtKB-KW"/>
</dbReference>
<dbReference type="InterPro" id="IPR010998">
    <property type="entry name" value="Integrase_recombinase_N"/>
</dbReference>
<sequence length="498" mass="58854">MKITYNPCVKKKYSTDNFGILQVRRTENRKSTYFSLGVSIKVKDLLKSGLVSSTHSSHKELNKKIEEKILELRKKDSPDEIIVDDATNDKVSFIQFFKSQLDDYDKRKEIGTYKVHLTSFNHLKTFLDKTNRKDFLFIDLTSSFIRDFDTYLIDEKIAINTRIKYIKKIKNVYNKGVEFDKFVPIKNPFLSFKTKSAPVNKITLGKKDIETILKVEIEKKDPLYNCKNYFIFQIFAQGIRVSDLMTLRWGNLITGEILFYQFKTKKPHKIPLNFIILLRLSDYFLTDEKILNKKFDFTINNVDYKLNYREVEKHYQKLQKESIFEFLLLSNSTKPEDKQKLIDLEYCLNQWLEEINKIKHSLKTALILEIVSFAKSNPNKFIFPILDNKMFEDVKFNSEKNNLTKYQYNQMSSKTAYYNKQLKKLQEKCGSDVVFTSHLARHSYTGLMIETTNKDIYTISKTLGHSSLSMTEHYVSEFLWERIEESNESMNDSFLTVY</sequence>
<accession>A0A1M5TJA1</accession>
<name>A0A1M5TJA1_FLAJO</name>
<dbReference type="Gene3D" id="1.10.150.130">
    <property type="match status" value="1"/>
</dbReference>
<dbReference type="InterPro" id="IPR002104">
    <property type="entry name" value="Integrase_catalytic"/>
</dbReference>
<dbReference type="PANTHER" id="PTHR30349:SF64">
    <property type="entry name" value="PROPHAGE INTEGRASE INTD-RELATED"/>
    <property type="match status" value="1"/>
</dbReference>
<protein>
    <submittedName>
        <fullName evidence="6">Phage integrase family protein</fullName>
    </submittedName>
</protein>
<evidence type="ECO:0000256" key="1">
    <source>
        <dbReference type="ARBA" id="ARBA00008857"/>
    </source>
</evidence>
<evidence type="ECO:0000313" key="7">
    <source>
        <dbReference type="Proteomes" id="UP000184112"/>
    </source>
</evidence>
<dbReference type="PANTHER" id="PTHR30349">
    <property type="entry name" value="PHAGE INTEGRASE-RELATED"/>
    <property type="match status" value="1"/>
</dbReference>
<dbReference type="GO" id="GO:0003677">
    <property type="term" value="F:DNA binding"/>
    <property type="evidence" value="ECO:0007669"/>
    <property type="project" value="UniProtKB-KW"/>
</dbReference>
<evidence type="ECO:0000259" key="5">
    <source>
        <dbReference type="Pfam" id="PF13102"/>
    </source>
</evidence>
<reference evidence="6 7" key="1">
    <citation type="submission" date="2016-11" db="EMBL/GenBank/DDBJ databases">
        <authorList>
            <person name="Jaros S."/>
            <person name="Januszkiewicz K."/>
            <person name="Wedrychowicz H."/>
        </authorList>
    </citation>
    <scope>NUCLEOTIDE SEQUENCE [LARGE SCALE GENOMIC DNA]</scope>
    <source>
        <strain evidence="6 7">DSM 6792</strain>
    </source>
</reference>
<organism evidence="6 7">
    <name type="scientific">Flavobacterium johnsoniae</name>
    <name type="common">Cytophaga johnsonae</name>
    <dbReference type="NCBI Taxonomy" id="986"/>
    <lineage>
        <taxon>Bacteria</taxon>
        <taxon>Pseudomonadati</taxon>
        <taxon>Bacteroidota</taxon>
        <taxon>Flavobacteriia</taxon>
        <taxon>Flavobacteriales</taxon>
        <taxon>Flavobacteriaceae</taxon>
        <taxon>Flavobacterium</taxon>
    </lineage>
</organism>
<evidence type="ECO:0000256" key="2">
    <source>
        <dbReference type="ARBA" id="ARBA00023125"/>
    </source>
</evidence>
<dbReference type="GO" id="GO:0015074">
    <property type="term" value="P:DNA integration"/>
    <property type="evidence" value="ECO:0007669"/>
    <property type="project" value="InterPro"/>
</dbReference>
<gene>
    <name evidence="6" type="ORF">SAMN05444388_111156</name>
</gene>
<dbReference type="Pfam" id="PF00589">
    <property type="entry name" value="Phage_integrase"/>
    <property type="match status" value="1"/>
</dbReference>